<dbReference type="Gene3D" id="3.40.50.2000">
    <property type="entry name" value="Glycogen Phosphorylase B"/>
    <property type="match status" value="2"/>
</dbReference>
<sequence length="388" mass="42577">MTQPVARPAARDILFVANEVNELGGVARWQAQMAGLFAARGHRVTVIGIAPPEVPMDLGADAPFEAVTLYDVRPPARWRPKSLLARANPGARRQESAREKGVRRATGRLSELFRAAGPGAVIIVTQVWAMEWVALADTAGHPVIGMSHESYEYSRQSSRFQRVERYYRDVDRLVLLTQEDADLWAGRGLNNVGSMPNPLPMMPEVPSPRTEKVVASVGRLSHQKGIDMLLDAWAEAAPRVPGWRLRITGAGELEGSLKRQCAELGLDDSVEWAGQTADVPGALRAASVFVQSSRGEGFPLALLEAMACGLPCVAFDCAPGVHEIIEDGVDGLLARPGNTSELARQLVRLMNDGEERDRMGELARRSVQRYTPESIARRWEDLFAFLER</sequence>
<dbReference type="SUPFAM" id="SSF53756">
    <property type="entry name" value="UDP-Glycosyltransferase/glycogen phosphorylase"/>
    <property type="match status" value="1"/>
</dbReference>
<organism evidence="4 5">
    <name type="scientific">Streptomyces polygonati</name>
    <dbReference type="NCBI Taxonomy" id="1617087"/>
    <lineage>
        <taxon>Bacteria</taxon>
        <taxon>Bacillati</taxon>
        <taxon>Actinomycetota</taxon>
        <taxon>Actinomycetes</taxon>
        <taxon>Kitasatosporales</taxon>
        <taxon>Streptomycetaceae</taxon>
        <taxon>Streptomyces</taxon>
    </lineage>
</organism>
<dbReference type="CDD" id="cd03820">
    <property type="entry name" value="GT4_AmsD-like"/>
    <property type="match status" value="1"/>
</dbReference>
<protein>
    <recommendedName>
        <fullName evidence="1">D-inositol 3-phosphate glycosyltransferase</fullName>
    </recommendedName>
</protein>
<evidence type="ECO:0000259" key="3">
    <source>
        <dbReference type="Pfam" id="PF00534"/>
    </source>
</evidence>
<dbReference type="PANTHER" id="PTHR12526:SF630">
    <property type="entry name" value="GLYCOSYLTRANSFERASE"/>
    <property type="match status" value="1"/>
</dbReference>
<feature type="domain" description="Glycosyl transferase family 1" evidence="3">
    <location>
        <begin position="205"/>
        <end position="365"/>
    </location>
</feature>
<proteinExistence type="predicted"/>
<dbReference type="RefSeq" id="WP_386435444.1">
    <property type="nucleotide sequence ID" value="NZ_JBHSBB010000027.1"/>
</dbReference>
<keyword evidence="2 4" id="KW-0808">Transferase</keyword>
<keyword evidence="4" id="KW-0328">Glycosyltransferase</keyword>
<gene>
    <name evidence="4" type="ORF">ACFO3J_28920</name>
</gene>
<evidence type="ECO:0000313" key="5">
    <source>
        <dbReference type="Proteomes" id="UP001595765"/>
    </source>
</evidence>
<dbReference type="Pfam" id="PF00534">
    <property type="entry name" value="Glycos_transf_1"/>
    <property type="match status" value="1"/>
</dbReference>
<dbReference type="EMBL" id="JBHSBB010000027">
    <property type="protein sequence ID" value="MFC4035462.1"/>
    <property type="molecule type" value="Genomic_DNA"/>
</dbReference>
<evidence type="ECO:0000313" key="4">
    <source>
        <dbReference type="EMBL" id="MFC4035462.1"/>
    </source>
</evidence>
<comment type="caution">
    <text evidence="4">The sequence shown here is derived from an EMBL/GenBank/DDBJ whole genome shotgun (WGS) entry which is preliminary data.</text>
</comment>
<dbReference type="GO" id="GO:0016757">
    <property type="term" value="F:glycosyltransferase activity"/>
    <property type="evidence" value="ECO:0007669"/>
    <property type="project" value="UniProtKB-KW"/>
</dbReference>
<keyword evidence="5" id="KW-1185">Reference proteome</keyword>
<dbReference type="InterPro" id="IPR001296">
    <property type="entry name" value="Glyco_trans_1"/>
</dbReference>
<evidence type="ECO:0000256" key="2">
    <source>
        <dbReference type="ARBA" id="ARBA00022679"/>
    </source>
</evidence>
<accession>A0ABV8HWT0</accession>
<reference evidence="5" key="1">
    <citation type="journal article" date="2019" name="Int. J. Syst. Evol. Microbiol.">
        <title>The Global Catalogue of Microorganisms (GCM) 10K type strain sequencing project: providing services to taxonomists for standard genome sequencing and annotation.</title>
        <authorList>
            <consortium name="The Broad Institute Genomics Platform"/>
            <consortium name="The Broad Institute Genome Sequencing Center for Infectious Disease"/>
            <person name="Wu L."/>
            <person name="Ma J."/>
        </authorList>
    </citation>
    <scope>NUCLEOTIDE SEQUENCE [LARGE SCALE GENOMIC DNA]</scope>
    <source>
        <strain evidence="5">CGMCC 4.7237</strain>
    </source>
</reference>
<evidence type="ECO:0000256" key="1">
    <source>
        <dbReference type="ARBA" id="ARBA00021292"/>
    </source>
</evidence>
<dbReference type="PANTHER" id="PTHR12526">
    <property type="entry name" value="GLYCOSYLTRANSFERASE"/>
    <property type="match status" value="1"/>
</dbReference>
<name>A0ABV8HWT0_9ACTN</name>
<dbReference type="Proteomes" id="UP001595765">
    <property type="component" value="Unassembled WGS sequence"/>
</dbReference>